<evidence type="ECO:0000256" key="2">
    <source>
        <dbReference type="SAM" id="Phobius"/>
    </source>
</evidence>
<organism evidence="3 4">
    <name type="scientific">Candidatus Nealsonbacteria bacterium CG18_big_fil_WC_8_21_14_2_50_37_10</name>
    <dbReference type="NCBI Taxonomy" id="1974717"/>
    <lineage>
        <taxon>Bacteria</taxon>
        <taxon>Candidatus Nealsoniibacteriota</taxon>
    </lineage>
</organism>
<comment type="caution">
    <text evidence="3">The sequence shown here is derived from an EMBL/GenBank/DDBJ whole genome shotgun (WGS) entry which is preliminary data.</text>
</comment>
<feature type="region of interest" description="Disordered" evidence="1">
    <location>
        <begin position="119"/>
        <end position="142"/>
    </location>
</feature>
<dbReference type="EMBL" id="PCUC01000095">
    <property type="protein sequence ID" value="PIQ06706.1"/>
    <property type="molecule type" value="Genomic_DNA"/>
</dbReference>
<accession>A0A2H0FJ35</accession>
<feature type="transmembrane region" description="Helical" evidence="2">
    <location>
        <begin position="20"/>
        <end position="44"/>
    </location>
</feature>
<reference evidence="3 4" key="1">
    <citation type="submission" date="2017-09" db="EMBL/GenBank/DDBJ databases">
        <title>Depth-based differentiation of microbial function through sediment-hosted aquifers and enrichment of novel symbionts in the deep terrestrial subsurface.</title>
        <authorList>
            <person name="Probst A.J."/>
            <person name="Ladd B."/>
            <person name="Jarett J.K."/>
            <person name="Geller-Mcgrath D.E."/>
            <person name="Sieber C.M."/>
            <person name="Emerson J.B."/>
            <person name="Anantharaman K."/>
            <person name="Thomas B.C."/>
            <person name="Malmstrom R."/>
            <person name="Stieglmeier M."/>
            <person name="Klingl A."/>
            <person name="Woyke T."/>
            <person name="Ryan C.M."/>
            <person name="Banfield J.F."/>
        </authorList>
    </citation>
    <scope>NUCLEOTIDE SEQUENCE [LARGE SCALE GENOMIC DNA]</scope>
    <source>
        <strain evidence="3">CG18_big_fil_WC_8_21_14_2_50_37_10</strain>
    </source>
</reference>
<evidence type="ECO:0000313" key="4">
    <source>
        <dbReference type="Proteomes" id="UP000230778"/>
    </source>
</evidence>
<evidence type="ECO:0008006" key="5">
    <source>
        <dbReference type="Google" id="ProtNLM"/>
    </source>
</evidence>
<name>A0A2H0FJ35_9BACT</name>
<keyword evidence="2" id="KW-1133">Transmembrane helix</keyword>
<keyword evidence="2" id="KW-0472">Membrane</keyword>
<dbReference type="AlphaFoldDB" id="A0A2H0FJ35"/>
<sequence>MCHINKTQNSKLKTQNSRGVALLFIVLITSLILAIGLGLTVLLIQGMRIMSEIGYSVVAFYAADSGIEAAVYDLYQHPAPTSTHSNSFDIAYLGDAQYDTQAKCCHFIFVDKCSFRDPADPEDGRPPCPLGDENIGSNDPNNPDYCNTTKYCLKSRGSYQRVKRAIEINY</sequence>
<dbReference type="Proteomes" id="UP000230778">
    <property type="component" value="Unassembled WGS sequence"/>
</dbReference>
<protein>
    <recommendedName>
        <fullName evidence="5">Type 4 fimbrial biogenesis protein PilX N-terminal domain-containing protein</fullName>
    </recommendedName>
</protein>
<keyword evidence="2" id="KW-0812">Transmembrane</keyword>
<gene>
    <name evidence="3" type="ORF">COW72_01705</name>
</gene>
<proteinExistence type="predicted"/>
<evidence type="ECO:0000256" key="1">
    <source>
        <dbReference type="SAM" id="MobiDB-lite"/>
    </source>
</evidence>
<evidence type="ECO:0000313" key="3">
    <source>
        <dbReference type="EMBL" id="PIQ06706.1"/>
    </source>
</evidence>